<sequence>MGVVIIVVRCQPSDSSARLGQWIRRPPFESQQTRSFYWSGFVGGWDDDAQVSDHRRRSV</sequence>
<gene>
    <name evidence="1" type="primary">Dsec\GM11842</name>
    <name evidence="1" type="ORF">Dsec_GM11842</name>
</gene>
<keyword evidence="2" id="KW-1185">Reference proteome</keyword>
<evidence type="ECO:0000313" key="1">
    <source>
        <dbReference type="EMBL" id="EDW49174.1"/>
    </source>
</evidence>
<dbReference type="EMBL" id="CH480838">
    <property type="protein sequence ID" value="EDW49174.1"/>
    <property type="molecule type" value="Genomic_DNA"/>
</dbReference>
<accession>B4IHF0</accession>
<evidence type="ECO:0000313" key="2">
    <source>
        <dbReference type="Proteomes" id="UP000001292"/>
    </source>
</evidence>
<dbReference type="Proteomes" id="UP000001292">
    <property type="component" value="Unassembled WGS sequence"/>
</dbReference>
<organism evidence="2">
    <name type="scientific">Drosophila sechellia</name>
    <name type="common">Fruit fly</name>
    <dbReference type="NCBI Taxonomy" id="7238"/>
    <lineage>
        <taxon>Eukaryota</taxon>
        <taxon>Metazoa</taxon>
        <taxon>Ecdysozoa</taxon>
        <taxon>Arthropoda</taxon>
        <taxon>Hexapoda</taxon>
        <taxon>Insecta</taxon>
        <taxon>Pterygota</taxon>
        <taxon>Neoptera</taxon>
        <taxon>Endopterygota</taxon>
        <taxon>Diptera</taxon>
        <taxon>Brachycera</taxon>
        <taxon>Muscomorpha</taxon>
        <taxon>Ephydroidea</taxon>
        <taxon>Drosophilidae</taxon>
        <taxon>Drosophila</taxon>
        <taxon>Sophophora</taxon>
    </lineage>
</organism>
<dbReference type="AlphaFoldDB" id="B4IHF0"/>
<protein>
    <submittedName>
        <fullName evidence="1">GM11842</fullName>
    </submittedName>
</protein>
<proteinExistence type="predicted"/>
<reference evidence="1 2" key="1">
    <citation type="journal article" date="2007" name="Nature">
        <title>Evolution of genes and genomes on the Drosophila phylogeny.</title>
        <authorList>
            <consortium name="Drosophila 12 Genomes Consortium"/>
            <person name="Clark A.G."/>
            <person name="Eisen M.B."/>
            <person name="Smith D.R."/>
            <person name="Bergman C.M."/>
            <person name="Oliver B."/>
            <person name="Markow T.A."/>
            <person name="Kaufman T.C."/>
            <person name="Kellis M."/>
            <person name="Gelbart W."/>
            <person name="Iyer V.N."/>
            <person name="Pollard D.A."/>
            <person name="Sackton T.B."/>
            <person name="Larracuente A.M."/>
            <person name="Singh N.D."/>
            <person name="Abad J.P."/>
            <person name="Abt D.N."/>
            <person name="Adryan B."/>
            <person name="Aguade M."/>
            <person name="Akashi H."/>
            <person name="Anderson W.W."/>
            <person name="Aquadro C.F."/>
            <person name="Ardell D.H."/>
            <person name="Arguello R."/>
            <person name="Artieri C.G."/>
            <person name="Barbash D.A."/>
            <person name="Barker D."/>
            <person name="Barsanti P."/>
            <person name="Batterham P."/>
            <person name="Batzoglou S."/>
            <person name="Begun D."/>
            <person name="Bhutkar A."/>
            <person name="Blanco E."/>
            <person name="Bosak S.A."/>
            <person name="Bradley R.K."/>
            <person name="Brand A.D."/>
            <person name="Brent M.R."/>
            <person name="Brooks A.N."/>
            <person name="Brown R.H."/>
            <person name="Butlin R.K."/>
            <person name="Caggese C."/>
            <person name="Calvi B.R."/>
            <person name="Bernardo de Carvalho A."/>
            <person name="Caspi A."/>
            <person name="Castrezana S."/>
            <person name="Celniker S.E."/>
            <person name="Chang J.L."/>
            <person name="Chapple C."/>
            <person name="Chatterji S."/>
            <person name="Chinwalla A."/>
            <person name="Civetta A."/>
            <person name="Clifton S.W."/>
            <person name="Comeron J.M."/>
            <person name="Costello J.C."/>
            <person name="Coyne J.A."/>
            <person name="Daub J."/>
            <person name="David R.G."/>
            <person name="Delcher A.L."/>
            <person name="Delehaunty K."/>
            <person name="Do C.B."/>
            <person name="Ebling H."/>
            <person name="Edwards K."/>
            <person name="Eickbush T."/>
            <person name="Evans J.D."/>
            <person name="Filipski A."/>
            <person name="Findeiss S."/>
            <person name="Freyhult E."/>
            <person name="Fulton L."/>
            <person name="Fulton R."/>
            <person name="Garcia A.C."/>
            <person name="Gardiner A."/>
            <person name="Garfield D.A."/>
            <person name="Garvin B.E."/>
            <person name="Gibson G."/>
            <person name="Gilbert D."/>
            <person name="Gnerre S."/>
            <person name="Godfrey J."/>
            <person name="Good R."/>
            <person name="Gotea V."/>
            <person name="Gravely B."/>
            <person name="Greenberg A.J."/>
            <person name="Griffiths-Jones S."/>
            <person name="Gross S."/>
            <person name="Guigo R."/>
            <person name="Gustafson E.A."/>
            <person name="Haerty W."/>
            <person name="Hahn M.W."/>
            <person name="Halligan D.L."/>
            <person name="Halpern A.L."/>
            <person name="Halter G.M."/>
            <person name="Han M.V."/>
            <person name="Heger A."/>
            <person name="Hillier L."/>
            <person name="Hinrichs A.S."/>
            <person name="Holmes I."/>
            <person name="Hoskins R.A."/>
            <person name="Hubisz M.J."/>
            <person name="Hultmark D."/>
            <person name="Huntley M.A."/>
            <person name="Jaffe D.B."/>
            <person name="Jagadeeshan S."/>
            <person name="Jeck W.R."/>
            <person name="Johnson J."/>
            <person name="Jones C.D."/>
            <person name="Jordan W.C."/>
            <person name="Karpen G.H."/>
            <person name="Kataoka E."/>
            <person name="Keightley P.D."/>
            <person name="Kheradpour P."/>
            <person name="Kirkness E.F."/>
            <person name="Koerich L.B."/>
            <person name="Kristiansen K."/>
            <person name="Kudrna D."/>
            <person name="Kulathinal R.J."/>
            <person name="Kumar S."/>
            <person name="Kwok R."/>
            <person name="Lander E."/>
            <person name="Langley C.H."/>
            <person name="Lapoint R."/>
            <person name="Lazzaro B.P."/>
            <person name="Lee S.J."/>
            <person name="Levesque L."/>
            <person name="Li R."/>
            <person name="Lin C.F."/>
            <person name="Lin M.F."/>
            <person name="Lindblad-Toh K."/>
            <person name="Llopart A."/>
            <person name="Long M."/>
            <person name="Low L."/>
            <person name="Lozovsky E."/>
            <person name="Lu J."/>
            <person name="Luo M."/>
            <person name="Machado C.A."/>
            <person name="Makalowski W."/>
            <person name="Marzo M."/>
            <person name="Matsuda M."/>
            <person name="Matzkin L."/>
            <person name="McAllister B."/>
            <person name="McBride C.S."/>
            <person name="McKernan B."/>
            <person name="McKernan K."/>
            <person name="Mendez-Lago M."/>
            <person name="Minx P."/>
            <person name="Mollenhauer M.U."/>
            <person name="Montooth K."/>
            <person name="Mount S.M."/>
            <person name="Mu X."/>
            <person name="Myers E."/>
            <person name="Negre B."/>
            <person name="Newfeld S."/>
            <person name="Nielsen R."/>
            <person name="Noor M.A."/>
            <person name="O'Grady P."/>
            <person name="Pachter L."/>
            <person name="Papaceit M."/>
            <person name="Parisi M.J."/>
            <person name="Parisi M."/>
            <person name="Parts L."/>
            <person name="Pedersen J.S."/>
            <person name="Pesole G."/>
            <person name="Phillippy A.M."/>
            <person name="Ponting C.P."/>
            <person name="Pop M."/>
            <person name="Porcelli D."/>
            <person name="Powell J.R."/>
            <person name="Prohaska S."/>
            <person name="Pruitt K."/>
            <person name="Puig M."/>
            <person name="Quesneville H."/>
            <person name="Ram K.R."/>
            <person name="Rand D."/>
            <person name="Rasmussen M.D."/>
            <person name="Reed L.K."/>
            <person name="Reenan R."/>
            <person name="Reily A."/>
            <person name="Remington K.A."/>
            <person name="Rieger T.T."/>
            <person name="Ritchie M.G."/>
            <person name="Robin C."/>
            <person name="Rogers Y.H."/>
            <person name="Rohde C."/>
            <person name="Rozas J."/>
            <person name="Rubenfield M.J."/>
            <person name="Ruiz A."/>
            <person name="Russo S."/>
            <person name="Salzberg S.L."/>
            <person name="Sanchez-Gracia A."/>
            <person name="Saranga D.J."/>
            <person name="Sato H."/>
            <person name="Schaeffer S.W."/>
            <person name="Schatz M.C."/>
            <person name="Schlenke T."/>
            <person name="Schwartz R."/>
            <person name="Segarra C."/>
            <person name="Singh R.S."/>
            <person name="Sirot L."/>
            <person name="Sirota M."/>
            <person name="Sisneros N.B."/>
            <person name="Smith C.D."/>
            <person name="Smith T.F."/>
            <person name="Spieth J."/>
            <person name="Stage D.E."/>
            <person name="Stark A."/>
            <person name="Stephan W."/>
            <person name="Strausberg R.L."/>
            <person name="Strempel S."/>
            <person name="Sturgill D."/>
            <person name="Sutton G."/>
            <person name="Sutton G.G."/>
            <person name="Tao W."/>
            <person name="Teichmann S."/>
            <person name="Tobari Y.N."/>
            <person name="Tomimura Y."/>
            <person name="Tsolas J.M."/>
            <person name="Valente V.L."/>
            <person name="Venter E."/>
            <person name="Venter J.C."/>
            <person name="Vicario S."/>
            <person name="Vieira F.G."/>
            <person name="Vilella A.J."/>
            <person name="Villasante A."/>
            <person name="Walenz B."/>
            <person name="Wang J."/>
            <person name="Wasserman M."/>
            <person name="Watts T."/>
            <person name="Wilson D."/>
            <person name="Wilson R.K."/>
            <person name="Wing R.A."/>
            <person name="Wolfner M.F."/>
            <person name="Wong A."/>
            <person name="Wong G.K."/>
            <person name="Wu C.I."/>
            <person name="Wu G."/>
            <person name="Yamamoto D."/>
            <person name="Yang H.P."/>
            <person name="Yang S.P."/>
            <person name="Yorke J.A."/>
            <person name="Yoshida K."/>
            <person name="Zdobnov E."/>
            <person name="Zhang P."/>
            <person name="Zhang Y."/>
            <person name="Zimin A.V."/>
            <person name="Baldwin J."/>
            <person name="Abdouelleil A."/>
            <person name="Abdulkadir J."/>
            <person name="Abebe A."/>
            <person name="Abera B."/>
            <person name="Abreu J."/>
            <person name="Acer S.C."/>
            <person name="Aftuck L."/>
            <person name="Alexander A."/>
            <person name="An P."/>
            <person name="Anderson E."/>
            <person name="Anderson S."/>
            <person name="Arachi H."/>
            <person name="Azer M."/>
            <person name="Bachantsang P."/>
            <person name="Barry A."/>
            <person name="Bayul T."/>
            <person name="Berlin A."/>
            <person name="Bessette D."/>
            <person name="Bloom T."/>
            <person name="Blye J."/>
            <person name="Boguslavskiy L."/>
            <person name="Bonnet C."/>
            <person name="Boukhgalter B."/>
            <person name="Bourzgui I."/>
            <person name="Brown A."/>
            <person name="Cahill P."/>
            <person name="Channer S."/>
            <person name="Cheshatsang Y."/>
            <person name="Chuda L."/>
            <person name="Citroen M."/>
            <person name="Collymore A."/>
            <person name="Cooke P."/>
            <person name="Costello M."/>
            <person name="D'Aco K."/>
            <person name="Daza R."/>
            <person name="De Haan G."/>
            <person name="DeGray S."/>
            <person name="DeMaso C."/>
            <person name="Dhargay N."/>
            <person name="Dooley K."/>
            <person name="Dooley E."/>
            <person name="Doricent M."/>
            <person name="Dorje P."/>
            <person name="Dorjee K."/>
            <person name="Dupes A."/>
            <person name="Elong R."/>
            <person name="Falk J."/>
            <person name="Farina A."/>
            <person name="Faro S."/>
            <person name="Ferguson D."/>
            <person name="Fisher S."/>
            <person name="Foley C.D."/>
            <person name="Franke A."/>
            <person name="Friedrich D."/>
            <person name="Gadbois L."/>
            <person name="Gearin G."/>
            <person name="Gearin C.R."/>
            <person name="Giannoukos G."/>
            <person name="Goode T."/>
            <person name="Graham J."/>
            <person name="Grandbois E."/>
            <person name="Grewal S."/>
            <person name="Gyaltsen K."/>
            <person name="Hafez N."/>
            <person name="Hagos B."/>
            <person name="Hall J."/>
            <person name="Henson C."/>
            <person name="Hollinger A."/>
            <person name="Honan T."/>
            <person name="Huard M.D."/>
            <person name="Hughes L."/>
            <person name="Hurhula B."/>
            <person name="Husby M.E."/>
            <person name="Kamat A."/>
            <person name="Kanga B."/>
            <person name="Kashin S."/>
            <person name="Khazanovich D."/>
            <person name="Kisner P."/>
            <person name="Lance K."/>
            <person name="Lara M."/>
            <person name="Lee W."/>
            <person name="Lennon N."/>
            <person name="Letendre F."/>
            <person name="LeVine R."/>
            <person name="Lipovsky A."/>
            <person name="Liu X."/>
            <person name="Liu J."/>
            <person name="Liu S."/>
            <person name="Lokyitsang T."/>
            <person name="Lokyitsang Y."/>
            <person name="Lubonja R."/>
            <person name="Lui A."/>
            <person name="MacDonald P."/>
            <person name="Magnisalis V."/>
            <person name="Maru K."/>
            <person name="Matthews C."/>
            <person name="McCusker W."/>
            <person name="McDonough S."/>
            <person name="Mehta T."/>
            <person name="Meldrim J."/>
            <person name="Meneus L."/>
            <person name="Mihai O."/>
            <person name="Mihalev A."/>
            <person name="Mihova T."/>
            <person name="Mittelman R."/>
            <person name="Mlenga V."/>
            <person name="Montmayeur A."/>
            <person name="Mulrain L."/>
            <person name="Navidi A."/>
            <person name="Naylor J."/>
            <person name="Negash T."/>
            <person name="Nguyen T."/>
            <person name="Nguyen N."/>
            <person name="Nicol R."/>
            <person name="Norbu C."/>
            <person name="Norbu N."/>
            <person name="Novod N."/>
            <person name="O'Neill B."/>
            <person name="Osman S."/>
            <person name="Markiewicz E."/>
            <person name="Oyono O.L."/>
            <person name="Patti C."/>
            <person name="Phunkhang P."/>
            <person name="Pierre F."/>
            <person name="Priest M."/>
            <person name="Raghuraman S."/>
            <person name="Rege F."/>
            <person name="Reyes R."/>
            <person name="Rise C."/>
            <person name="Rogov P."/>
            <person name="Ross K."/>
            <person name="Ryan E."/>
            <person name="Settipalli S."/>
            <person name="Shea T."/>
            <person name="Sherpa N."/>
            <person name="Shi L."/>
            <person name="Shih D."/>
            <person name="Sparrow T."/>
            <person name="Spaulding J."/>
            <person name="Stalker J."/>
            <person name="Stange-Thomann N."/>
            <person name="Stavropoulos S."/>
            <person name="Stone C."/>
            <person name="Strader C."/>
            <person name="Tesfaye S."/>
            <person name="Thomson T."/>
            <person name="Thoulutsang Y."/>
            <person name="Thoulutsang D."/>
            <person name="Topham K."/>
            <person name="Topping I."/>
            <person name="Tsamla T."/>
            <person name="Vassiliev H."/>
            <person name="Vo A."/>
            <person name="Wangchuk T."/>
            <person name="Wangdi T."/>
            <person name="Weiand M."/>
            <person name="Wilkinson J."/>
            <person name="Wilson A."/>
            <person name="Yadav S."/>
            <person name="Young G."/>
            <person name="Yu Q."/>
            <person name="Zembek L."/>
            <person name="Zhong D."/>
            <person name="Zimmer A."/>
            <person name="Zwirko Z."/>
            <person name="Jaffe D.B."/>
            <person name="Alvarez P."/>
            <person name="Brockman W."/>
            <person name="Butler J."/>
            <person name="Chin C."/>
            <person name="Gnerre S."/>
            <person name="Grabherr M."/>
            <person name="Kleber M."/>
            <person name="Mauceli E."/>
            <person name="MacCallum I."/>
        </authorList>
    </citation>
    <scope>NUCLEOTIDE SEQUENCE [LARGE SCALE GENOMIC DNA]</scope>
    <source>
        <strain evidence="2">Rob3c / Tucson 14021-0248.25</strain>
    </source>
</reference>
<name>B4IHF0_DROSE</name>
<dbReference type="HOGENOM" id="CLU_2963247_0_0_1"/>